<dbReference type="GO" id="GO:0005886">
    <property type="term" value="C:plasma membrane"/>
    <property type="evidence" value="ECO:0000318"/>
    <property type="project" value="GO_Central"/>
</dbReference>
<dbReference type="PRINTS" id="PR00237">
    <property type="entry name" value="GPCRRHODOPSN"/>
</dbReference>
<dbReference type="Proteomes" id="UP000002280">
    <property type="component" value="Chromosome 6"/>
</dbReference>
<dbReference type="PROSITE" id="PS50262">
    <property type="entry name" value="G_PROTEIN_RECEP_F1_2"/>
    <property type="match status" value="1"/>
</dbReference>
<feature type="compositionally biased region" description="Basic and acidic residues" evidence="8">
    <location>
        <begin position="373"/>
        <end position="383"/>
    </location>
</feature>
<evidence type="ECO:0000313" key="12">
    <source>
        <dbReference type="Proteomes" id="UP000002280"/>
    </source>
</evidence>
<evidence type="ECO:0000256" key="2">
    <source>
        <dbReference type="ARBA" id="ARBA00022475"/>
    </source>
</evidence>
<dbReference type="Gene3D" id="1.20.1070.10">
    <property type="entry name" value="Rhodopsin 7-helix transmembrane proteins"/>
    <property type="match status" value="1"/>
</dbReference>
<dbReference type="Bgee" id="ENSMODG00000000120">
    <property type="expression patterns" value="Expressed in testis and 4 other cell types or tissues"/>
</dbReference>
<keyword evidence="5 9" id="KW-0472">Membrane</keyword>
<dbReference type="InterPro" id="IPR000276">
    <property type="entry name" value="GPCR_Rhodpsn"/>
</dbReference>
<dbReference type="InterPro" id="IPR017452">
    <property type="entry name" value="GPCR_Rhodpsn_7TM"/>
</dbReference>
<feature type="domain" description="G-protein coupled receptors family 1 profile" evidence="10">
    <location>
        <begin position="45"/>
        <end position="335"/>
    </location>
</feature>
<evidence type="ECO:0000256" key="6">
    <source>
        <dbReference type="ARBA" id="ARBA00023170"/>
    </source>
</evidence>
<feature type="transmembrane region" description="Helical" evidence="9">
    <location>
        <begin position="117"/>
        <end position="135"/>
    </location>
</feature>
<dbReference type="GO" id="GO:0032870">
    <property type="term" value="P:cellular response to hormone stimulus"/>
    <property type="evidence" value="ECO:0000318"/>
    <property type="project" value="GO_Central"/>
</dbReference>
<reference evidence="11" key="3">
    <citation type="submission" date="2025-09" db="UniProtKB">
        <authorList>
            <consortium name="Ensembl"/>
        </authorList>
    </citation>
    <scope>IDENTIFICATION</scope>
</reference>
<evidence type="ECO:0000256" key="9">
    <source>
        <dbReference type="SAM" id="Phobius"/>
    </source>
</evidence>
<dbReference type="PROSITE" id="PS00237">
    <property type="entry name" value="G_PROTEIN_RECEP_F1_1"/>
    <property type="match status" value="1"/>
</dbReference>
<keyword evidence="7" id="KW-0297">G-protein coupled receptor</keyword>
<evidence type="ECO:0000259" key="10">
    <source>
        <dbReference type="PROSITE" id="PS50262"/>
    </source>
</evidence>
<keyword evidence="2" id="KW-1003">Cell membrane</keyword>
<feature type="transmembrane region" description="Helical" evidence="9">
    <location>
        <begin position="322"/>
        <end position="345"/>
    </location>
</feature>
<accession>F6YBS6</accession>
<dbReference type="Pfam" id="PF00001">
    <property type="entry name" value="7tm_1"/>
    <property type="match status" value="1"/>
</dbReference>
<dbReference type="HOGENOM" id="CLU_009579_6_1_1"/>
<evidence type="ECO:0000313" key="11">
    <source>
        <dbReference type="Ensembl" id="ENSMODP00000000130.3"/>
    </source>
</evidence>
<dbReference type="PANTHER" id="PTHR24241">
    <property type="entry name" value="NEUROPEPTIDE RECEPTOR-RELATED G-PROTEIN COUPLED RECEPTOR"/>
    <property type="match status" value="1"/>
</dbReference>
<comment type="similarity">
    <text evidence="7">Belongs to the G-protein coupled receptor 1 family.</text>
</comment>
<feature type="transmembrane region" description="Helical" evidence="9">
    <location>
        <begin position="77"/>
        <end position="97"/>
    </location>
</feature>
<dbReference type="STRING" id="13616.ENSMODP00000000130"/>
<dbReference type="GO" id="GO:0004930">
    <property type="term" value="F:G protein-coupled receptor activity"/>
    <property type="evidence" value="ECO:0000318"/>
    <property type="project" value="GO_Central"/>
</dbReference>
<dbReference type="GeneTree" id="ENSGT01150000286969"/>
<organism evidence="11 12">
    <name type="scientific">Monodelphis domestica</name>
    <name type="common">Gray short-tailed opossum</name>
    <dbReference type="NCBI Taxonomy" id="13616"/>
    <lineage>
        <taxon>Eukaryota</taxon>
        <taxon>Metazoa</taxon>
        <taxon>Chordata</taxon>
        <taxon>Craniata</taxon>
        <taxon>Vertebrata</taxon>
        <taxon>Euteleostomi</taxon>
        <taxon>Mammalia</taxon>
        <taxon>Metatheria</taxon>
        <taxon>Didelphimorphia</taxon>
        <taxon>Didelphidae</taxon>
        <taxon>Monodelphis</taxon>
    </lineage>
</organism>
<dbReference type="eggNOG" id="KOG3656">
    <property type="taxonomic scope" value="Eukaryota"/>
</dbReference>
<dbReference type="AlphaFoldDB" id="F6YBS6"/>
<dbReference type="InParanoid" id="F6YBS6"/>
<dbReference type="FunFam" id="1.20.1070.10:FF:000624">
    <property type="entry name" value="Uncharacterized protein"/>
    <property type="match status" value="1"/>
</dbReference>
<proteinExistence type="inferred from homology"/>
<dbReference type="SUPFAM" id="SSF81321">
    <property type="entry name" value="Family A G protein-coupled receptor-like"/>
    <property type="match status" value="1"/>
</dbReference>
<feature type="region of interest" description="Disordered" evidence="8">
    <location>
        <begin position="364"/>
        <end position="410"/>
    </location>
</feature>
<reference evidence="11" key="2">
    <citation type="submission" date="2025-08" db="UniProtKB">
        <authorList>
            <consortium name="Ensembl"/>
        </authorList>
    </citation>
    <scope>IDENTIFICATION</scope>
</reference>
<dbReference type="PANTHER" id="PTHR24241:SF171">
    <property type="entry name" value="NEUROPEPTIDE FF RECEPTOR 2-LIKE"/>
    <property type="match status" value="1"/>
</dbReference>
<evidence type="ECO:0000256" key="5">
    <source>
        <dbReference type="ARBA" id="ARBA00023136"/>
    </source>
</evidence>
<sequence>MASNHSLGELSWEELEKLLFFFAKEPVAISLTALYLLSFSVGLAGNTASLWVLLAGERRRAGRSGTAREGPSPTRRLLANLAVCDLLVVCICMPLTVGNVLYKAWVFGDFLCRAAPFVQALTVAASALSLTAISLHRYYGVRRPLRARASCTRGRALATILSVWAVSAAICLPLAFANRRDEIELVEGLPLAFPICREVWPGARLKQAYSCLLFGLLYCLPVLFNLALGWLTVKRLQDPPGPWARGSQEGEGPWPMLPALPASRLKVRQRVAHMVMALVALFAVTWLPIYLLDIWIDFHTPDWSHGKPTTAWVLQLRPFAQWLGLTNSSLNPLCYCFVGSLARTARQVRRRYRQRLSSLFRPSITEGTPLREGGTETEGRDEGVSVQEASSKSKEKVPFGHFPPLSKPLD</sequence>
<feature type="transmembrane region" description="Helical" evidence="9">
    <location>
        <begin position="271"/>
        <end position="292"/>
    </location>
</feature>
<evidence type="ECO:0000256" key="7">
    <source>
        <dbReference type="RuleBase" id="RU000688"/>
    </source>
</evidence>
<keyword evidence="12" id="KW-1185">Reference proteome</keyword>
<comment type="subcellular location">
    <subcellularLocation>
        <location evidence="1">Cell membrane</location>
        <topology evidence="1">Multi-pass membrane protein</topology>
    </subcellularLocation>
</comment>
<feature type="transmembrane region" description="Helical" evidence="9">
    <location>
        <begin position="156"/>
        <end position="176"/>
    </location>
</feature>
<feature type="transmembrane region" description="Helical" evidence="9">
    <location>
        <begin position="27"/>
        <end position="56"/>
    </location>
</feature>
<feature type="transmembrane region" description="Helical" evidence="9">
    <location>
        <begin position="207"/>
        <end position="228"/>
    </location>
</feature>
<dbReference type="Ensembl" id="ENSMODT00000000134.3">
    <property type="protein sequence ID" value="ENSMODP00000000130.3"/>
    <property type="gene ID" value="ENSMODG00000000120.3"/>
</dbReference>
<keyword evidence="7" id="KW-0807">Transducer</keyword>
<evidence type="ECO:0000256" key="4">
    <source>
        <dbReference type="ARBA" id="ARBA00022989"/>
    </source>
</evidence>
<evidence type="ECO:0000256" key="8">
    <source>
        <dbReference type="SAM" id="MobiDB-lite"/>
    </source>
</evidence>
<keyword evidence="4 9" id="KW-1133">Transmembrane helix</keyword>
<dbReference type="CDD" id="cd14993">
    <property type="entry name" value="7tmA_CCKR-like"/>
    <property type="match status" value="1"/>
</dbReference>
<dbReference type="GO" id="GO:0007218">
    <property type="term" value="P:neuropeptide signaling pathway"/>
    <property type="evidence" value="ECO:0000318"/>
    <property type="project" value="GO_Central"/>
</dbReference>
<keyword evidence="3 7" id="KW-0812">Transmembrane</keyword>
<name>F6YBS6_MONDO</name>
<keyword evidence="6 7" id="KW-0675">Receptor</keyword>
<evidence type="ECO:0000256" key="1">
    <source>
        <dbReference type="ARBA" id="ARBA00004651"/>
    </source>
</evidence>
<evidence type="ECO:0000256" key="3">
    <source>
        <dbReference type="ARBA" id="ARBA00022692"/>
    </source>
</evidence>
<protein>
    <recommendedName>
        <fullName evidence="10">G-protein coupled receptors family 1 profile domain-containing protein</fullName>
    </recommendedName>
</protein>
<dbReference type="OMA" id="VICKFFP"/>
<reference evidence="11 12" key="1">
    <citation type="journal article" date="2007" name="Nature">
        <title>Genome of the marsupial Monodelphis domestica reveals innovation in non-coding sequences.</title>
        <authorList>
            <person name="Mikkelsen T.S."/>
            <person name="Wakefield M.J."/>
            <person name="Aken B."/>
            <person name="Amemiya C.T."/>
            <person name="Chang J.L."/>
            <person name="Duke S."/>
            <person name="Garber M."/>
            <person name="Gentles A.J."/>
            <person name="Goodstadt L."/>
            <person name="Heger A."/>
            <person name="Jurka J."/>
            <person name="Kamal M."/>
            <person name="Mauceli E."/>
            <person name="Searle S.M."/>
            <person name="Sharpe T."/>
            <person name="Baker M.L."/>
            <person name="Batzer M.A."/>
            <person name="Benos P.V."/>
            <person name="Belov K."/>
            <person name="Clamp M."/>
            <person name="Cook A."/>
            <person name="Cuff J."/>
            <person name="Das R."/>
            <person name="Davidow L."/>
            <person name="Deakin J.E."/>
            <person name="Fazzari M.J."/>
            <person name="Glass J.L."/>
            <person name="Grabherr M."/>
            <person name="Greally J.M."/>
            <person name="Gu W."/>
            <person name="Hore T.A."/>
            <person name="Huttley G.A."/>
            <person name="Kleber M."/>
            <person name="Jirtle R.L."/>
            <person name="Koina E."/>
            <person name="Lee J.T."/>
            <person name="Mahony S."/>
            <person name="Marra M.A."/>
            <person name="Miller R.D."/>
            <person name="Nicholls R.D."/>
            <person name="Oda M."/>
            <person name="Papenfuss A.T."/>
            <person name="Parra Z.E."/>
            <person name="Pollock D.D."/>
            <person name="Ray D.A."/>
            <person name="Schein J.E."/>
            <person name="Speed T.P."/>
            <person name="Thompson K."/>
            <person name="VandeBerg J.L."/>
            <person name="Wade C.M."/>
            <person name="Walker J.A."/>
            <person name="Waters P.D."/>
            <person name="Webber C."/>
            <person name="Weidman J.R."/>
            <person name="Xie X."/>
            <person name="Zody M.C."/>
            <person name="Baldwin J."/>
            <person name="Abdouelleil A."/>
            <person name="Abdulkadir J."/>
            <person name="Abebe A."/>
            <person name="Abera B."/>
            <person name="Abreu J."/>
            <person name="Acer S.C."/>
            <person name="Aftuck L."/>
            <person name="Alexander A."/>
            <person name="An P."/>
            <person name="Anderson E."/>
            <person name="Anderson S."/>
            <person name="Arachi H."/>
            <person name="Azer M."/>
            <person name="Bachantsang P."/>
            <person name="Barry A."/>
            <person name="Bayul T."/>
            <person name="Berlin A."/>
            <person name="Bessette D."/>
            <person name="Bloom T."/>
            <person name="Bloom T."/>
            <person name="Boguslavskiy L."/>
            <person name="Bonnet C."/>
            <person name="Boukhgalter B."/>
            <person name="Bourzgui I."/>
            <person name="Brown A."/>
            <person name="Cahill P."/>
            <person name="Channer S."/>
            <person name="Cheshatsang Y."/>
            <person name="Chuda L."/>
            <person name="Citroen M."/>
            <person name="Collymore A."/>
            <person name="Cooke P."/>
            <person name="Costello M."/>
            <person name="D'Aco K."/>
            <person name="Daza R."/>
            <person name="De Haan G."/>
            <person name="DeGray S."/>
            <person name="DeMaso C."/>
            <person name="Dhargay N."/>
            <person name="Dooley K."/>
            <person name="Dooley E."/>
            <person name="Doricent M."/>
            <person name="Dorje P."/>
            <person name="Dorjee K."/>
            <person name="Dupes A."/>
            <person name="Elong R."/>
            <person name="Falk J."/>
            <person name="Farina A."/>
            <person name="Faro S."/>
            <person name="Ferguson D."/>
            <person name="Fisher S."/>
            <person name="Foley C.D."/>
            <person name="Franke A."/>
            <person name="Friedrich D."/>
            <person name="Gadbois L."/>
            <person name="Gearin G."/>
            <person name="Gearin C.R."/>
            <person name="Giannoukos G."/>
            <person name="Goode T."/>
            <person name="Graham J."/>
            <person name="Grandbois E."/>
            <person name="Grewal S."/>
            <person name="Gyaltsen K."/>
            <person name="Hafez N."/>
            <person name="Hagos B."/>
            <person name="Hall J."/>
            <person name="Henson C."/>
            <person name="Hollinger A."/>
            <person name="Honan T."/>
            <person name="Huard M.D."/>
            <person name="Hughes L."/>
            <person name="Hurhula B."/>
            <person name="Husby M.E."/>
            <person name="Kamat A."/>
            <person name="Kanga B."/>
            <person name="Kashin S."/>
            <person name="Khazanovich D."/>
            <person name="Kisner P."/>
            <person name="Lance K."/>
            <person name="Lara M."/>
            <person name="Lee W."/>
            <person name="Lennon N."/>
            <person name="Letendre F."/>
            <person name="LeVine R."/>
            <person name="Lipovsky A."/>
            <person name="Liu X."/>
            <person name="Liu J."/>
            <person name="Liu S."/>
            <person name="Lokyitsang T."/>
            <person name="Lokyitsang Y."/>
            <person name="Lubonja R."/>
            <person name="Lui A."/>
            <person name="MacDonald P."/>
            <person name="Magnisalis V."/>
            <person name="Maru K."/>
            <person name="Matthews C."/>
            <person name="McCusker W."/>
            <person name="McDonough S."/>
            <person name="Mehta T."/>
            <person name="Meldrim J."/>
            <person name="Meneus L."/>
            <person name="Mihai O."/>
            <person name="Mihalev A."/>
            <person name="Mihova T."/>
            <person name="Mittelman R."/>
            <person name="Mlenga V."/>
            <person name="Montmayeur A."/>
            <person name="Mulrain L."/>
            <person name="Navidi A."/>
            <person name="Naylor J."/>
            <person name="Negash T."/>
            <person name="Nguyen T."/>
            <person name="Nguyen N."/>
            <person name="Nicol R."/>
            <person name="Norbu C."/>
            <person name="Norbu N."/>
            <person name="Novod N."/>
            <person name="O'Neill B."/>
            <person name="Osman S."/>
            <person name="Markiewicz E."/>
            <person name="Oyono O.L."/>
            <person name="Patti C."/>
            <person name="Phunkhang P."/>
            <person name="Pierre F."/>
            <person name="Priest M."/>
            <person name="Raghuraman S."/>
            <person name="Rege F."/>
            <person name="Reyes R."/>
            <person name="Rise C."/>
            <person name="Rogov P."/>
            <person name="Ross K."/>
            <person name="Ryan E."/>
            <person name="Settipalli S."/>
            <person name="Shea T."/>
            <person name="Sherpa N."/>
            <person name="Shi L."/>
            <person name="Shih D."/>
            <person name="Sparrow T."/>
            <person name="Spaulding J."/>
            <person name="Stalker J."/>
            <person name="Stange-Thomann N."/>
            <person name="Stavropoulos S."/>
            <person name="Stone C."/>
            <person name="Strader C."/>
            <person name="Tesfaye S."/>
            <person name="Thomson T."/>
            <person name="Thoulutsang Y."/>
            <person name="Thoulutsang D."/>
            <person name="Topham K."/>
            <person name="Topping I."/>
            <person name="Tsamla T."/>
            <person name="Vassiliev H."/>
            <person name="Vo A."/>
            <person name="Wangchuk T."/>
            <person name="Wangdi T."/>
            <person name="Weiand M."/>
            <person name="Wilkinson J."/>
            <person name="Wilson A."/>
            <person name="Yadav S."/>
            <person name="Young G."/>
            <person name="Yu Q."/>
            <person name="Zembek L."/>
            <person name="Zhong D."/>
            <person name="Zimmer A."/>
            <person name="Zwirko Z."/>
            <person name="Jaffe D.B."/>
            <person name="Alvarez P."/>
            <person name="Brockman W."/>
            <person name="Butler J."/>
            <person name="Chin C."/>
            <person name="Gnerre S."/>
            <person name="MacCallum I."/>
            <person name="Graves J.A."/>
            <person name="Ponting C.P."/>
            <person name="Breen M."/>
            <person name="Samollow P.B."/>
            <person name="Lander E.S."/>
            <person name="Lindblad-Toh K."/>
        </authorList>
    </citation>
    <scope>NUCLEOTIDE SEQUENCE [LARGE SCALE GENOMIC DNA]</scope>
</reference>